<comment type="caution">
    <text evidence="1">The sequence shown here is derived from an EMBL/GenBank/DDBJ whole genome shotgun (WGS) entry which is preliminary data.</text>
</comment>
<sequence length="339" mass="38983">MGLLGRCTLILSLVVFTLASSGDRAPEFQNCVSACYADRCNPFTSLPFALRLARWTCTDDCKYNCMHLITDRAIQNGSPVQQYHGKWPFWRFIGMQEPASVAFSLLNMWFHLQGARLIRQKLPSSHPMKSYYLTWALVSINAWIWSAVFHTRDLPRTEKLDYFSAALAILYALYYAVVRLFHLYPLSRQRDTATEADRQWKKPVRLAWSSLCIVVYLAHVTYLSVLPRFDYTYNMGFNLGVGLTHNLLWLLYSLPPSLSILRQFPYSPKSYKAPFASKAAIFVVLTTGATALELFDFAPWGRILDAHSLWHLSTAPIAKFWYDFLVEDALDDGWRETKS</sequence>
<dbReference type="Proteomes" id="UP000790709">
    <property type="component" value="Unassembled WGS sequence"/>
</dbReference>
<keyword evidence="2" id="KW-1185">Reference proteome</keyword>
<evidence type="ECO:0000313" key="2">
    <source>
        <dbReference type="Proteomes" id="UP000790709"/>
    </source>
</evidence>
<reference evidence="1" key="1">
    <citation type="journal article" date="2021" name="New Phytol.">
        <title>Evolutionary innovations through gain and loss of genes in the ectomycorrhizal Boletales.</title>
        <authorList>
            <person name="Wu G."/>
            <person name="Miyauchi S."/>
            <person name="Morin E."/>
            <person name="Kuo A."/>
            <person name="Drula E."/>
            <person name="Varga T."/>
            <person name="Kohler A."/>
            <person name="Feng B."/>
            <person name="Cao Y."/>
            <person name="Lipzen A."/>
            <person name="Daum C."/>
            <person name="Hundley H."/>
            <person name="Pangilinan J."/>
            <person name="Johnson J."/>
            <person name="Barry K."/>
            <person name="LaButti K."/>
            <person name="Ng V."/>
            <person name="Ahrendt S."/>
            <person name="Min B."/>
            <person name="Choi I.G."/>
            <person name="Park H."/>
            <person name="Plett J.M."/>
            <person name="Magnuson J."/>
            <person name="Spatafora J.W."/>
            <person name="Nagy L.G."/>
            <person name="Henrissat B."/>
            <person name="Grigoriev I.V."/>
            <person name="Yang Z.L."/>
            <person name="Xu J."/>
            <person name="Martin F.M."/>
        </authorList>
    </citation>
    <scope>NUCLEOTIDE SEQUENCE</scope>
    <source>
        <strain evidence="1">KUC20120723A-06</strain>
    </source>
</reference>
<evidence type="ECO:0000313" key="1">
    <source>
        <dbReference type="EMBL" id="KAH7928150.1"/>
    </source>
</evidence>
<gene>
    <name evidence="1" type="ORF">BV22DRAFT_222419</name>
</gene>
<organism evidence="1 2">
    <name type="scientific">Leucogyrophana mollusca</name>
    <dbReference type="NCBI Taxonomy" id="85980"/>
    <lineage>
        <taxon>Eukaryota</taxon>
        <taxon>Fungi</taxon>
        <taxon>Dikarya</taxon>
        <taxon>Basidiomycota</taxon>
        <taxon>Agaricomycotina</taxon>
        <taxon>Agaricomycetes</taxon>
        <taxon>Agaricomycetidae</taxon>
        <taxon>Boletales</taxon>
        <taxon>Boletales incertae sedis</taxon>
        <taxon>Leucogyrophana</taxon>
    </lineage>
</organism>
<dbReference type="EMBL" id="MU266356">
    <property type="protein sequence ID" value="KAH7928150.1"/>
    <property type="molecule type" value="Genomic_DNA"/>
</dbReference>
<protein>
    <submittedName>
        <fullName evidence="1">Per1-like protein</fullName>
    </submittedName>
</protein>
<proteinExistence type="predicted"/>
<accession>A0ACB8BQF6</accession>
<name>A0ACB8BQF6_9AGAM</name>